<keyword evidence="3" id="KW-1185">Reference proteome</keyword>
<feature type="domain" description="CMP/dCMP-type deaminase" evidence="1">
    <location>
        <begin position="2"/>
        <end position="114"/>
    </location>
</feature>
<dbReference type="InterPro" id="IPR002125">
    <property type="entry name" value="CMP_dCMP_dom"/>
</dbReference>
<protein>
    <recommendedName>
        <fullName evidence="1">CMP/dCMP-type deaminase domain-containing protein</fullName>
    </recommendedName>
</protein>
<evidence type="ECO:0000313" key="2">
    <source>
        <dbReference type="EMBL" id="GAA5175442.1"/>
    </source>
</evidence>
<dbReference type="PANTHER" id="PTHR11079">
    <property type="entry name" value="CYTOSINE DEAMINASE FAMILY MEMBER"/>
    <property type="match status" value="1"/>
</dbReference>
<sequence>MRSDEWWMCRAIELARRCPPSNTAFSVGAVIVAADGTELASGYSRENDPRAHAEETALAKVAGDPRLGNATVYSTLEPCSTRASRSRTCTELILDAGITRVVIAWREPALFVPDCVGVELLRQQGVAVRELSELAEAAKAPNAHLNLEAER</sequence>
<dbReference type="PROSITE" id="PS51747">
    <property type="entry name" value="CYT_DCMP_DEAMINASES_2"/>
    <property type="match status" value="1"/>
</dbReference>
<dbReference type="PANTHER" id="PTHR11079:SF162">
    <property type="entry name" value="RIBOFLAVIN BIOSYNTHESIS PROTEIN PYRD, CHLOROPLASTIC"/>
    <property type="match status" value="1"/>
</dbReference>
<name>A0ABP9RE03_9PSEU</name>
<accession>A0ABP9RE03</accession>
<dbReference type="Pfam" id="PF00383">
    <property type="entry name" value="dCMP_cyt_deam_1"/>
    <property type="match status" value="1"/>
</dbReference>
<dbReference type="EMBL" id="BAABJP010000065">
    <property type="protein sequence ID" value="GAA5175442.1"/>
    <property type="molecule type" value="Genomic_DNA"/>
</dbReference>
<dbReference type="InterPro" id="IPR016193">
    <property type="entry name" value="Cytidine_deaminase-like"/>
</dbReference>
<evidence type="ECO:0000313" key="3">
    <source>
        <dbReference type="Proteomes" id="UP001428817"/>
    </source>
</evidence>
<organism evidence="2 3">
    <name type="scientific">Pseudonocardia eucalypti</name>
    <dbReference type="NCBI Taxonomy" id="648755"/>
    <lineage>
        <taxon>Bacteria</taxon>
        <taxon>Bacillati</taxon>
        <taxon>Actinomycetota</taxon>
        <taxon>Actinomycetes</taxon>
        <taxon>Pseudonocardiales</taxon>
        <taxon>Pseudonocardiaceae</taxon>
        <taxon>Pseudonocardia</taxon>
    </lineage>
</organism>
<dbReference type="Proteomes" id="UP001428817">
    <property type="component" value="Unassembled WGS sequence"/>
</dbReference>
<dbReference type="RefSeq" id="WP_345703555.1">
    <property type="nucleotide sequence ID" value="NZ_BAABJP010000065.1"/>
</dbReference>
<comment type="caution">
    <text evidence="2">The sequence shown here is derived from an EMBL/GenBank/DDBJ whole genome shotgun (WGS) entry which is preliminary data.</text>
</comment>
<dbReference type="Gene3D" id="3.40.140.10">
    <property type="entry name" value="Cytidine Deaminase, domain 2"/>
    <property type="match status" value="1"/>
</dbReference>
<proteinExistence type="predicted"/>
<dbReference type="SUPFAM" id="SSF53927">
    <property type="entry name" value="Cytidine deaminase-like"/>
    <property type="match status" value="1"/>
</dbReference>
<reference evidence="3" key="1">
    <citation type="journal article" date="2019" name="Int. J. Syst. Evol. Microbiol.">
        <title>The Global Catalogue of Microorganisms (GCM) 10K type strain sequencing project: providing services to taxonomists for standard genome sequencing and annotation.</title>
        <authorList>
            <consortium name="The Broad Institute Genomics Platform"/>
            <consortium name="The Broad Institute Genome Sequencing Center for Infectious Disease"/>
            <person name="Wu L."/>
            <person name="Ma J."/>
        </authorList>
    </citation>
    <scope>NUCLEOTIDE SEQUENCE [LARGE SCALE GENOMIC DNA]</scope>
    <source>
        <strain evidence="3">JCM 18303</strain>
    </source>
</reference>
<gene>
    <name evidence="2" type="ORF">GCM10023321_81500</name>
</gene>
<evidence type="ECO:0000259" key="1">
    <source>
        <dbReference type="PROSITE" id="PS51747"/>
    </source>
</evidence>